<accession>A0ABS4JFT8</accession>
<protein>
    <submittedName>
        <fullName evidence="2">Uncharacterized protein</fullName>
    </submittedName>
</protein>
<evidence type="ECO:0000313" key="2">
    <source>
        <dbReference type="EMBL" id="MBP2000569.1"/>
    </source>
</evidence>
<organism evidence="2 3">
    <name type="scientific">Paenibacillus shirakamiensis</name>
    <dbReference type="NCBI Taxonomy" id="1265935"/>
    <lineage>
        <taxon>Bacteria</taxon>
        <taxon>Bacillati</taxon>
        <taxon>Bacillota</taxon>
        <taxon>Bacilli</taxon>
        <taxon>Bacillales</taxon>
        <taxon>Paenibacillaceae</taxon>
        <taxon>Paenibacillus</taxon>
    </lineage>
</organism>
<gene>
    <name evidence="2" type="ORF">J2Z69_001600</name>
</gene>
<feature type="region of interest" description="Disordered" evidence="1">
    <location>
        <begin position="14"/>
        <end position="36"/>
    </location>
</feature>
<proteinExistence type="predicted"/>
<dbReference type="EMBL" id="JAGGLD010000002">
    <property type="protein sequence ID" value="MBP2000569.1"/>
    <property type="molecule type" value="Genomic_DNA"/>
</dbReference>
<comment type="caution">
    <text evidence="2">The sequence shown here is derived from an EMBL/GenBank/DDBJ whole genome shotgun (WGS) entry which is preliminary data.</text>
</comment>
<evidence type="ECO:0000256" key="1">
    <source>
        <dbReference type="SAM" id="MobiDB-lite"/>
    </source>
</evidence>
<name>A0ABS4JFT8_9BACL</name>
<dbReference type="RefSeq" id="WP_209860878.1">
    <property type="nucleotide sequence ID" value="NZ_JAGGLD010000002.1"/>
</dbReference>
<evidence type="ECO:0000313" key="3">
    <source>
        <dbReference type="Proteomes" id="UP001519288"/>
    </source>
</evidence>
<sequence>MAKSQAKKLRERLIREGKRNPEAGRSPFASADLRTRTTKTRHEQLYKVKHKNLISTYGDDGSFLFYVHSSVLDLCS</sequence>
<reference evidence="2 3" key="1">
    <citation type="submission" date="2021-03" db="EMBL/GenBank/DDBJ databases">
        <title>Genomic Encyclopedia of Type Strains, Phase IV (KMG-IV): sequencing the most valuable type-strain genomes for metagenomic binning, comparative biology and taxonomic classification.</title>
        <authorList>
            <person name="Goeker M."/>
        </authorList>
    </citation>
    <scope>NUCLEOTIDE SEQUENCE [LARGE SCALE GENOMIC DNA]</scope>
    <source>
        <strain evidence="2 3">DSM 26806</strain>
    </source>
</reference>
<dbReference type="Proteomes" id="UP001519288">
    <property type="component" value="Unassembled WGS sequence"/>
</dbReference>
<keyword evidence="3" id="KW-1185">Reference proteome</keyword>